<feature type="compositionally biased region" description="Pro residues" evidence="2">
    <location>
        <begin position="53"/>
        <end position="66"/>
    </location>
</feature>
<evidence type="ECO:0000256" key="2">
    <source>
        <dbReference type="SAM" id="MobiDB-lite"/>
    </source>
</evidence>
<dbReference type="Proteomes" id="UP000289323">
    <property type="component" value="Unassembled WGS sequence"/>
</dbReference>
<dbReference type="AlphaFoldDB" id="A0A446BXS7"/>
<evidence type="ECO:0000313" key="3">
    <source>
        <dbReference type="EMBL" id="SPQ27297.1"/>
    </source>
</evidence>
<feature type="region of interest" description="Disordered" evidence="2">
    <location>
        <begin position="370"/>
        <end position="427"/>
    </location>
</feature>
<feature type="region of interest" description="Disordered" evidence="2">
    <location>
        <begin position="145"/>
        <end position="305"/>
    </location>
</feature>
<dbReference type="EMBL" id="OUUZ01000019">
    <property type="protein sequence ID" value="SPQ27297.1"/>
    <property type="molecule type" value="Genomic_DNA"/>
</dbReference>
<protein>
    <submittedName>
        <fullName evidence="3">4d1c5b36-e91c-4409-ae72-ad9b74b4f26d</fullName>
    </submittedName>
</protein>
<sequence>MPSNPHHDHNRTLPLIPKTKKSTSNPVPAKNSTPRLAHPTTRTSTGTRRHGPESPPAFNPPFPPPHRPGHPAANLPAPQAARPVPHPVIGIRAARLCTFTATTTCSSSSSTTSRLTGIRTIARIRIRFRFRIRPLQIRLRGGFVSSSQPARQRRRVEQHRAEQGFEPVTNEAKREAQEEQEERNYDDYDEDDQKGDNGVTNELLDVPGYGHDDADDEDEGTGSNMGEHSLGYGDVRGFEKSHGAEGFRGYGAHPQDDNDNAGTGPAEEGIGDGPGQEPANRESQDAANAEVEDERDIEVDTENLPPARVELMERLCDLVQRLTSAKVGGGMEAEVLEVLHTKVDEMEDLLRLAEETAVAEATAELEADAADVAERAEAESKAEAEGEAPSKVEAPGERQEEAEEEVEAEPREQSQSGGYASDSKWPSEKSSAMLSVPLLQLGDQAIRDLESPLPWLASVLKFSELSISPVQSHPELAAATNEALEAAKEAARAQAEMAERVAVQAERVCLELAQVVKRLQARKEESDHLHMLLVDRAEAAAGRILDLEKEICDLEDDILANESELRHLRLKIRAVETVCYELVPAEDADPELLRSIENWKADWVLVRDRMLERKKDRQARRLRLHRAGCVISSLEAREAEESTLTSLGGLSMSVSLLGLGSGSTPGKKRC</sequence>
<accession>A0A446BXS7</accession>
<feature type="compositionally biased region" description="Basic and acidic residues" evidence="2">
    <location>
        <begin position="236"/>
        <end position="245"/>
    </location>
</feature>
<name>A0A446BXS7_9PEZI</name>
<feature type="compositionally biased region" description="Basic and acidic residues" evidence="2">
    <location>
        <begin position="171"/>
        <end position="186"/>
    </location>
</feature>
<proteinExistence type="predicted"/>
<feature type="compositionally biased region" description="Basic and acidic residues" evidence="2">
    <location>
        <begin position="1"/>
        <end position="11"/>
    </location>
</feature>
<evidence type="ECO:0000256" key="1">
    <source>
        <dbReference type="SAM" id="Coils"/>
    </source>
</evidence>
<organism evidence="3 4">
    <name type="scientific">Thermothielavioides terrestris</name>
    <dbReference type="NCBI Taxonomy" id="2587410"/>
    <lineage>
        <taxon>Eukaryota</taxon>
        <taxon>Fungi</taxon>
        <taxon>Dikarya</taxon>
        <taxon>Ascomycota</taxon>
        <taxon>Pezizomycotina</taxon>
        <taxon>Sordariomycetes</taxon>
        <taxon>Sordariomycetidae</taxon>
        <taxon>Sordariales</taxon>
        <taxon>Chaetomiaceae</taxon>
        <taxon>Thermothielavioides</taxon>
    </lineage>
</organism>
<evidence type="ECO:0000313" key="4">
    <source>
        <dbReference type="Proteomes" id="UP000289323"/>
    </source>
</evidence>
<feature type="compositionally biased region" description="Acidic residues" evidence="2">
    <location>
        <begin position="290"/>
        <end position="301"/>
    </location>
</feature>
<feature type="coiled-coil region" evidence="1">
    <location>
        <begin position="476"/>
        <end position="508"/>
    </location>
</feature>
<feature type="region of interest" description="Disordered" evidence="2">
    <location>
        <begin position="1"/>
        <end position="83"/>
    </location>
</feature>
<feature type="compositionally biased region" description="Basic and acidic residues" evidence="2">
    <location>
        <begin position="372"/>
        <end position="399"/>
    </location>
</feature>
<keyword evidence="1" id="KW-0175">Coiled coil</keyword>
<feature type="compositionally biased region" description="Polar residues" evidence="2">
    <location>
        <begin position="22"/>
        <end position="34"/>
    </location>
</feature>
<gene>
    <name evidence="3" type="ORF">TT172_LOCUS9716</name>
</gene>
<reference evidence="3 4" key="1">
    <citation type="submission" date="2018-04" db="EMBL/GenBank/DDBJ databases">
        <authorList>
            <person name="Huttner S."/>
            <person name="Dainat J."/>
        </authorList>
    </citation>
    <scope>NUCLEOTIDE SEQUENCE [LARGE SCALE GENOMIC DNA]</scope>
</reference>